<keyword evidence="4" id="KW-0804">Transcription</keyword>
<evidence type="ECO:0000256" key="3">
    <source>
        <dbReference type="ARBA" id="ARBA00022478"/>
    </source>
</evidence>
<keyword evidence="5" id="KW-0539">Nucleus</keyword>
<dbReference type="EMBL" id="JAHDYR010000064">
    <property type="protein sequence ID" value="KAG9390416.1"/>
    <property type="molecule type" value="Genomic_DNA"/>
</dbReference>
<comment type="subcellular location">
    <subcellularLocation>
        <location evidence="1">Nucleus</location>
        <location evidence="1">Nucleolus</location>
    </subcellularLocation>
</comment>
<dbReference type="AlphaFoldDB" id="A0A8J6DZH8"/>
<sequence>MTKAKLHVAGGNSDSAPFVFSFPQGAPPATTLNTKSESRIGLTVFKNQQKKEFLLLGNVEEQSYISDKTTGPGMKYLVGIRKKGSKEMTLCPAHQLYSLVPYRKDATQSENDSAAASISQQRIGLAETFGSRKRQTSLQRAISNRQSANNLDTATSAAMEQQVLKAADGVDLAADVSRSTLIPPHDKTATKPEDAYPLSGVLPEEHYEEFQGEVLAEVARNPSSSEETWPSFVQARFGELASITSDAMVAKQGALLLMYTTYIRLACMGSRDLNDQEKLDASLGVCPMKVWEWVKEGELVTSRGRKTKISDSQKKGLRLRAVIVALHAAQFDIEDASRIAEDLKLPLKDVVEMARQLGCTASSASGAGKRKSTSATPVAGSIRLDKLPLVFPEKRKRART</sequence>
<keyword evidence="7" id="KW-1185">Reference proteome</keyword>
<comment type="similarity">
    <text evidence="2">Belongs to the eukaryotic RPA49/POLR1E RNA polymerase subunit family.</text>
</comment>
<keyword evidence="3" id="KW-0240">DNA-directed RNA polymerase</keyword>
<dbReference type="PANTHER" id="PTHR14440">
    <property type="entry name" value="DNA-DIRECTED RNA POLYMERASE I SUBUNIT RPA49"/>
    <property type="match status" value="1"/>
</dbReference>
<accession>A0A8J6DZH8</accession>
<dbReference type="GO" id="GO:0000428">
    <property type="term" value="C:DNA-directed RNA polymerase complex"/>
    <property type="evidence" value="ECO:0007669"/>
    <property type="project" value="UniProtKB-KW"/>
</dbReference>
<protein>
    <submittedName>
        <fullName evidence="6">RNA polymerase I associated factor, A49-like</fullName>
    </submittedName>
</protein>
<dbReference type="OrthoDB" id="532500at2759"/>
<comment type="caution">
    <text evidence="6">The sequence shown here is derived from an EMBL/GenBank/DDBJ whole genome shotgun (WGS) entry which is preliminary data.</text>
</comment>
<dbReference type="InterPro" id="IPR009668">
    <property type="entry name" value="RNA_pol-assoc_fac_A49-like"/>
</dbReference>
<evidence type="ECO:0000256" key="1">
    <source>
        <dbReference type="ARBA" id="ARBA00004604"/>
    </source>
</evidence>
<dbReference type="Proteomes" id="UP000717585">
    <property type="component" value="Unassembled WGS sequence"/>
</dbReference>
<proteinExistence type="inferred from homology"/>
<reference evidence="6" key="1">
    <citation type="submission" date="2021-05" db="EMBL/GenBank/DDBJ databases">
        <title>A free-living protist that lacks canonical eukaryotic 1 DNA replication and segregation systems.</title>
        <authorList>
            <person name="Salas-Leiva D.E."/>
            <person name="Tromer E.C."/>
            <person name="Curtis B.A."/>
            <person name="Jerlstrom-Hultqvist J."/>
            <person name="Kolisko M."/>
            <person name="Yi Z."/>
            <person name="Salas-Leiva J.S."/>
            <person name="Gallot-Lavallee L."/>
            <person name="Kops G.J.P.L."/>
            <person name="Archibald J.M."/>
            <person name="Simpson A.G.B."/>
            <person name="Roger A.J."/>
        </authorList>
    </citation>
    <scope>NUCLEOTIDE SEQUENCE</scope>
    <source>
        <strain evidence="6">BICM</strain>
    </source>
</reference>
<evidence type="ECO:0000313" key="6">
    <source>
        <dbReference type="EMBL" id="KAG9390416.1"/>
    </source>
</evidence>
<name>A0A8J6DZH8_9EUKA</name>
<evidence type="ECO:0000256" key="2">
    <source>
        <dbReference type="ARBA" id="ARBA00009430"/>
    </source>
</evidence>
<evidence type="ECO:0000256" key="5">
    <source>
        <dbReference type="ARBA" id="ARBA00023242"/>
    </source>
</evidence>
<dbReference type="Pfam" id="PF06870">
    <property type="entry name" value="RNA_pol_I_A49"/>
    <property type="match status" value="1"/>
</dbReference>
<evidence type="ECO:0000256" key="4">
    <source>
        <dbReference type="ARBA" id="ARBA00023163"/>
    </source>
</evidence>
<dbReference type="GO" id="GO:0005730">
    <property type="term" value="C:nucleolus"/>
    <property type="evidence" value="ECO:0007669"/>
    <property type="project" value="UniProtKB-SubCell"/>
</dbReference>
<gene>
    <name evidence="6" type="ORF">J8273_7766</name>
</gene>
<evidence type="ECO:0000313" key="7">
    <source>
        <dbReference type="Proteomes" id="UP000717585"/>
    </source>
</evidence>
<organism evidence="6 7">
    <name type="scientific">Carpediemonas membranifera</name>
    <dbReference type="NCBI Taxonomy" id="201153"/>
    <lineage>
        <taxon>Eukaryota</taxon>
        <taxon>Metamonada</taxon>
        <taxon>Carpediemonas-like organisms</taxon>
        <taxon>Carpediemonas</taxon>
    </lineage>
</organism>
<dbReference type="GO" id="GO:0006351">
    <property type="term" value="P:DNA-templated transcription"/>
    <property type="evidence" value="ECO:0007669"/>
    <property type="project" value="InterPro"/>
</dbReference>
<dbReference type="GO" id="GO:0003677">
    <property type="term" value="F:DNA binding"/>
    <property type="evidence" value="ECO:0007669"/>
    <property type="project" value="InterPro"/>
</dbReference>